<dbReference type="RefSeq" id="WP_177209496.1">
    <property type="nucleotide sequence ID" value="NZ_FOMW01000011.1"/>
</dbReference>
<keyword evidence="5" id="KW-1185">Reference proteome</keyword>
<dbReference type="Gene3D" id="1.10.530.10">
    <property type="match status" value="1"/>
</dbReference>
<proteinExistence type="inferred from homology"/>
<protein>
    <submittedName>
        <fullName evidence="4">Transglycosylase SLT domain-containing protein</fullName>
    </submittedName>
</protein>
<keyword evidence="2" id="KW-0732">Signal</keyword>
<dbReference type="Pfam" id="PF01464">
    <property type="entry name" value="SLT"/>
    <property type="match status" value="1"/>
</dbReference>
<comment type="similarity">
    <text evidence="1">Belongs to the virb1 family.</text>
</comment>
<evidence type="ECO:0000259" key="3">
    <source>
        <dbReference type="Pfam" id="PF01464"/>
    </source>
</evidence>
<name>A0A1I2DYI6_9RHOB</name>
<gene>
    <name evidence="4" type="ORF">SAMN04488523_11158</name>
</gene>
<dbReference type="EMBL" id="FOMW01000011">
    <property type="protein sequence ID" value="SFE85724.1"/>
    <property type="molecule type" value="Genomic_DNA"/>
</dbReference>
<feature type="chain" id="PRO_5011612276" evidence="2">
    <location>
        <begin position="26"/>
        <end position="272"/>
    </location>
</feature>
<dbReference type="AlphaFoldDB" id="A0A1I2DYI6"/>
<evidence type="ECO:0000313" key="4">
    <source>
        <dbReference type="EMBL" id="SFE85724.1"/>
    </source>
</evidence>
<evidence type="ECO:0000313" key="5">
    <source>
        <dbReference type="Proteomes" id="UP000198977"/>
    </source>
</evidence>
<dbReference type="STRING" id="74348.SAMN04488523_11158"/>
<sequence length="272" mass="29470">MTRLSLLHRALLCGILASTAGEAVAEGWAGFYRASPVVTAPAATRLRPAAAQGGEDAGVCLRAILDAQLRYEIPDNLLLAIGIQEAGRRIDGNLTIWPWTANADGNGAFFDSKGALESWVRVRQAGGTDSIDVGCMQINQRWHSEHFSSLSEATDPTANVEYAAQFLLRLYEESGDWWDAAGRYHSSTPEFKKIYLEKLAQNSKLANASEFRLAGLPTASATVAADNEPREQPSFNWSADMTGSGAQVMHQVVSIYTATPLQPVLPNYAQVE</sequence>
<feature type="signal peptide" evidence="2">
    <location>
        <begin position="1"/>
        <end position="25"/>
    </location>
</feature>
<dbReference type="Proteomes" id="UP000198977">
    <property type="component" value="Unassembled WGS sequence"/>
</dbReference>
<feature type="domain" description="Transglycosylase SLT" evidence="3">
    <location>
        <begin position="130"/>
        <end position="188"/>
    </location>
</feature>
<reference evidence="4 5" key="1">
    <citation type="submission" date="2016-10" db="EMBL/GenBank/DDBJ databases">
        <authorList>
            <person name="de Groot N.N."/>
        </authorList>
    </citation>
    <scope>NUCLEOTIDE SEQUENCE [LARGE SCALE GENOMIC DNA]</scope>
    <source>
        <strain evidence="4 5">DSM 11443</strain>
    </source>
</reference>
<dbReference type="InterPro" id="IPR008258">
    <property type="entry name" value="Transglycosylase_SLT_dom_1"/>
</dbReference>
<dbReference type="SUPFAM" id="SSF53955">
    <property type="entry name" value="Lysozyme-like"/>
    <property type="match status" value="1"/>
</dbReference>
<evidence type="ECO:0000256" key="2">
    <source>
        <dbReference type="SAM" id="SignalP"/>
    </source>
</evidence>
<accession>A0A1I2DYI6</accession>
<evidence type="ECO:0000256" key="1">
    <source>
        <dbReference type="ARBA" id="ARBA00009387"/>
    </source>
</evidence>
<dbReference type="InterPro" id="IPR023346">
    <property type="entry name" value="Lysozyme-like_dom_sf"/>
</dbReference>
<organism evidence="4 5">
    <name type="scientific">Sulfitobacter brevis</name>
    <dbReference type="NCBI Taxonomy" id="74348"/>
    <lineage>
        <taxon>Bacteria</taxon>
        <taxon>Pseudomonadati</taxon>
        <taxon>Pseudomonadota</taxon>
        <taxon>Alphaproteobacteria</taxon>
        <taxon>Rhodobacterales</taxon>
        <taxon>Roseobacteraceae</taxon>
        <taxon>Sulfitobacter</taxon>
    </lineage>
</organism>
<dbReference type="CDD" id="cd13400">
    <property type="entry name" value="LT_IagB-like"/>
    <property type="match status" value="1"/>
</dbReference>